<evidence type="ECO:0000259" key="8">
    <source>
        <dbReference type="Pfam" id="PF00884"/>
    </source>
</evidence>
<dbReference type="InterPro" id="IPR000917">
    <property type="entry name" value="Sulfatase_N"/>
</dbReference>
<protein>
    <submittedName>
        <fullName evidence="9">Phosphoethanolamine transferase</fullName>
    </submittedName>
</protein>
<evidence type="ECO:0000256" key="4">
    <source>
        <dbReference type="ARBA" id="ARBA00022692"/>
    </source>
</evidence>
<feature type="domain" description="Sulfatase N-terminal" evidence="8">
    <location>
        <begin position="217"/>
        <end position="465"/>
    </location>
</feature>
<keyword evidence="4 7" id="KW-0812">Transmembrane</keyword>
<dbReference type="CDD" id="cd16017">
    <property type="entry name" value="LptA"/>
    <property type="match status" value="1"/>
</dbReference>
<evidence type="ECO:0000256" key="6">
    <source>
        <dbReference type="ARBA" id="ARBA00023136"/>
    </source>
</evidence>
<feature type="transmembrane region" description="Helical" evidence="7">
    <location>
        <begin position="137"/>
        <end position="155"/>
    </location>
</feature>
<comment type="caution">
    <text evidence="9">The sequence shown here is derived from an EMBL/GenBank/DDBJ whole genome shotgun (WGS) entry which is preliminary data.</text>
</comment>
<evidence type="ECO:0000256" key="2">
    <source>
        <dbReference type="ARBA" id="ARBA00022475"/>
    </source>
</evidence>
<keyword evidence="10" id="KW-1185">Reference proteome</keyword>
<keyword evidence="6 7" id="KW-0472">Membrane</keyword>
<dbReference type="InterPro" id="IPR017850">
    <property type="entry name" value="Alkaline_phosphatase_core_sf"/>
</dbReference>
<feature type="transmembrane region" description="Helical" evidence="7">
    <location>
        <begin position="36"/>
        <end position="54"/>
    </location>
</feature>
<keyword evidence="2" id="KW-1003">Cell membrane</keyword>
<gene>
    <name evidence="9" type="ORF">HHO47_03795</name>
</gene>
<evidence type="ECO:0000313" key="10">
    <source>
        <dbReference type="Proteomes" id="UP000570493"/>
    </source>
</evidence>
<dbReference type="Gene3D" id="3.40.720.10">
    <property type="entry name" value="Alkaline Phosphatase, subunit A"/>
    <property type="match status" value="1"/>
</dbReference>
<comment type="subcellular location">
    <subcellularLocation>
        <location evidence="1">Cell membrane</location>
        <topology evidence="1">Multi-pass membrane protein</topology>
    </subcellularLocation>
</comment>
<sequence>MQQFKHTILTLLALWAFALMPDVIYGLFNHNYLAGYNFKSIVITLLLMLFMLLSRTPKLNNIVLLIMALMQATELMYFQYFGGFYSAFDMVLMMGEMHDALIGFADGLKFMLPIFFLSMAFYGLAYFTYNKYHKTSFTVPYICVLFVLLLMLPFLQSLDSKSSQKYQPNIAHSAMKNGLYSVSFFSARQLKIILGLRKEMPSYQPYELNKSEPADANIVILMGESLSYYNMGLYGYKRDTTPDLMPYKQDPSFFYLPAISSAVSTRVSLSLFFNTVYEPNNAAHISKMDTALFRLAKRQGFATHYITTQKNAGGLTYAFSLGDIDTWKEDKHLDQFNGGYDDRLLLELKSMDLDYNKPQFITLHMRSAHAPYVANYPKTQAVYPVDEQPYEKYMLNSYDNSVLYTQKVIANIYEFFKDSGKPTYIFFTPDHGELTGQDGRFGHNAVDLDIARVPFMFYGVDIPKDEIARIKKELGCMPNHYLISQQVAKVLGYDIKNPNEEQGKYYLNGTDIFGEAGFMQYDLKQIQDKTCPEFSK</sequence>
<organism evidence="9 10">
    <name type="scientific">Pseudoalteromonas arctica</name>
    <dbReference type="NCBI Taxonomy" id="394751"/>
    <lineage>
        <taxon>Bacteria</taxon>
        <taxon>Pseudomonadati</taxon>
        <taxon>Pseudomonadota</taxon>
        <taxon>Gammaproteobacteria</taxon>
        <taxon>Alteromonadales</taxon>
        <taxon>Pseudoalteromonadaceae</taxon>
        <taxon>Pseudoalteromonas</taxon>
    </lineage>
</organism>
<dbReference type="InterPro" id="IPR040423">
    <property type="entry name" value="PEA_transferase"/>
</dbReference>
<keyword evidence="3 9" id="KW-0808">Transferase</keyword>
<dbReference type="EMBL" id="JABBMT010000004">
    <property type="protein sequence ID" value="NMM39987.1"/>
    <property type="molecule type" value="Genomic_DNA"/>
</dbReference>
<evidence type="ECO:0000256" key="3">
    <source>
        <dbReference type="ARBA" id="ARBA00022679"/>
    </source>
</evidence>
<dbReference type="Pfam" id="PF00884">
    <property type="entry name" value="Sulfatase"/>
    <property type="match status" value="1"/>
</dbReference>
<dbReference type="AlphaFoldDB" id="A0A7Y0DQW0"/>
<dbReference type="GO" id="GO:0016776">
    <property type="term" value="F:phosphotransferase activity, phosphate group as acceptor"/>
    <property type="evidence" value="ECO:0007669"/>
    <property type="project" value="TreeGrafter"/>
</dbReference>
<feature type="transmembrane region" description="Helical" evidence="7">
    <location>
        <begin position="100"/>
        <end position="125"/>
    </location>
</feature>
<dbReference type="SUPFAM" id="SSF53649">
    <property type="entry name" value="Alkaline phosphatase-like"/>
    <property type="match status" value="1"/>
</dbReference>
<dbReference type="PANTHER" id="PTHR30443:SF2">
    <property type="entry name" value="PHOSPHOETHANOLAMINE TRANSFERASE EPTC"/>
    <property type="match status" value="1"/>
</dbReference>
<evidence type="ECO:0000256" key="7">
    <source>
        <dbReference type="SAM" id="Phobius"/>
    </source>
</evidence>
<feature type="transmembrane region" description="Helical" evidence="7">
    <location>
        <begin position="61"/>
        <end position="80"/>
    </location>
</feature>
<name>A0A7Y0DQW0_9GAMM</name>
<dbReference type="RefSeq" id="WP_169019063.1">
    <property type="nucleotide sequence ID" value="NZ_JABBMT010000004.1"/>
</dbReference>
<accession>A0A7Y0DQW0</accession>
<keyword evidence="5 7" id="KW-1133">Transmembrane helix</keyword>
<dbReference type="GO" id="GO:0009244">
    <property type="term" value="P:lipopolysaccharide core region biosynthetic process"/>
    <property type="evidence" value="ECO:0007669"/>
    <property type="project" value="TreeGrafter"/>
</dbReference>
<evidence type="ECO:0000256" key="5">
    <source>
        <dbReference type="ARBA" id="ARBA00022989"/>
    </source>
</evidence>
<proteinExistence type="predicted"/>
<dbReference type="PANTHER" id="PTHR30443">
    <property type="entry name" value="INNER MEMBRANE PROTEIN"/>
    <property type="match status" value="1"/>
</dbReference>
<dbReference type="InterPro" id="IPR058130">
    <property type="entry name" value="PEA_transf_C"/>
</dbReference>
<dbReference type="Proteomes" id="UP000570493">
    <property type="component" value="Unassembled WGS sequence"/>
</dbReference>
<evidence type="ECO:0000256" key="1">
    <source>
        <dbReference type="ARBA" id="ARBA00004651"/>
    </source>
</evidence>
<dbReference type="GO" id="GO:0005886">
    <property type="term" value="C:plasma membrane"/>
    <property type="evidence" value="ECO:0007669"/>
    <property type="project" value="UniProtKB-SubCell"/>
</dbReference>
<reference evidence="9" key="1">
    <citation type="submission" date="2020-04" db="EMBL/GenBank/DDBJ databases">
        <title>Genome Sequencing for Pseudoaltermonas arctica.</title>
        <authorList>
            <person name="Elkins N.S."/>
        </authorList>
    </citation>
    <scope>NUCLEOTIDE SEQUENCE [LARGE SCALE GENOMIC DNA]</scope>
    <source>
        <strain evidence="9">NEC-BIFX-2020_0012</strain>
    </source>
</reference>
<evidence type="ECO:0000313" key="9">
    <source>
        <dbReference type="EMBL" id="NMM39987.1"/>
    </source>
</evidence>